<protein>
    <submittedName>
        <fullName evidence="4">Glycosyltransferase</fullName>
    </submittedName>
</protein>
<evidence type="ECO:0000313" key="4">
    <source>
        <dbReference type="EMBL" id="TAA33149.1"/>
    </source>
</evidence>
<evidence type="ECO:0000313" key="5">
    <source>
        <dbReference type="Proteomes" id="UP000291286"/>
    </source>
</evidence>
<dbReference type="PANTHER" id="PTHR12526">
    <property type="entry name" value="GLYCOSYLTRANSFERASE"/>
    <property type="match status" value="1"/>
</dbReference>
<proteinExistence type="predicted"/>
<dbReference type="Pfam" id="PF13692">
    <property type="entry name" value="Glyco_trans_1_4"/>
    <property type="match status" value="1"/>
</dbReference>
<evidence type="ECO:0000256" key="2">
    <source>
        <dbReference type="ARBA" id="ARBA00022679"/>
    </source>
</evidence>
<organism evidence="4 5">
    <name type="scientific">Pseudoxanthomonas winnipegensis</name>
    <dbReference type="NCBI Taxonomy" id="2480810"/>
    <lineage>
        <taxon>Bacteria</taxon>
        <taxon>Pseudomonadati</taxon>
        <taxon>Pseudomonadota</taxon>
        <taxon>Gammaproteobacteria</taxon>
        <taxon>Lysobacterales</taxon>
        <taxon>Lysobacteraceae</taxon>
        <taxon>Pseudoxanthomonas</taxon>
    </lineage>
</organism>
<dbReference type="SUPFAM" id="SSF53756">
    <property type="entry name" value="UDP-Glycosyltransferase/glycogen phosphorylase"/>
    <property type="match status" value="1"/>
</dbReference>
<evidence type="ECO:0000256" key="1">
    <source>
        <dbReference type="ARBA" id="ARBA00022676"/>
    </source>
</evidence>
<dbReference type="Proteomes" id="UP000291286">
    <property type="component" value="Unassembled WGS sequence"/>
</dbReference>
<name>A0A4Q8LPH4_9GAMM</name>
<keyword evidence="1" id="KW-0328">Glycosyltransferase</keyword>
<sequence length="543" mass="58739">MRRHARRPGRHVCAADRPSGSRDQPVPAALDQGRAPARGDTGHPAAALLHRDDERAVHLATVPVVAGAGPVRRALALLRHRYPPVPRAEPARRPGLRAPWDARPRLRAARQARPRALRAAQDLAHALVAARVRPQPAGTAERAPLYRLDGPAPGQRTGAAPRRTFHPCRGLSMSRGLRILAIHQGSELYGSDRSFAAAVQALRERHPQARIEVVLPEPGPLQSLLEPWADACRFEPRGILRKIELKRHPLKSLAGIVAAWRRYRALAAEHDLCYVNTTVCVSAILALRGCAGGYVHVREIPGAAGLVLFRTLLRLSRAQVIYNSYATALAFGLPGRVIHNGVAPISDAPPTVPGAHRRWRIAIIGRINTWKGQQFALEALARLASAPQIELRIVGDVFPGYEPLLTALDQTAADCRFPVERIGFVRQPGPHFEWADFVLIPSLLPEPFGRVAIEAFSIGRPVIASAGGGLQEIVADGVNGFLFAPGNAQALATAVERALALDAQAYQDMALAARRGYQQRFTVEGYRRAIGDAVLPCAPAAAS</sequence>
<feature type="region of interest" description="Disordered" evidence="3">
    <location>
        <begin position="138"/>
        <end position="166"/>
    </location>
</feature>
<dbReference type="EMBL" id="SHMB01000001">
    <property type="protein sequence ID" value="TAA33149.1"/>
    <property type="molecule type" value="Genomic_DNA"/>
</dbReference>
<feature type="region of interest" description="Disordered" evidence="3">
    <location>
        <begin position="1"/>
        <end position="44"/>
    </location>
</feature>
<reference evidence="4 5" key="1">
    <citation type="submission" date="2019-02" db="EMBL/GenBank/DDBJ databases">
        <title>WGS of Pseudoxanthomonas species novum from clinical isolates.</title>
        <authorList>
            <person name="Bernier A.-M."/>
            <person name="Bernard K."/>
            <person name="Vachon A."/>
        </authorList>
    </citation>
    <scope>NUCLEOTIDE SEQUENCE [LARGE SCALE GENOMIC DNA]</scope>
    <source>
        <strain evidence="4 5">NML171202</strain>
    </source>
</reference>
<comment type="caution">
    <text evidence="4">The sequence shown here is derived from an EMBL/GenBank/DDBJ whole genome shotgun (WGS) entry which is preliminary data.</text>
</comment>
<feature type="compositionally biased region" description="Basic residues" evidence="3">
    <location>
        <begin position="1"/>
        <end position="10"/>
    </location>
</feature>
<dbReference type="GO" id="GO:0016757">
    <property type="term" value="F:glycosyltransferase activity"/>
    <property type="evidence" value="ECO:0007669"/>
    <property type="project" value="UniProtKB-KW"/>
</dbReference>
<keyword evidence="2 4" id="KW-0808">Transferase</keyword>
<gene>
    <name evidence="4" type="ORF">EA661_02435</name>
</gene>
<evidence type="ECO:0000256" key="3">
    <source>
        <dbReference type="SAM" id="MobiDB-lite"/>
    </source>
</evidence>
<dbReference type="PANTHER" id="PTHR12526:SF510">
    <property type="entry name" value="D-INOSITOL 3-PHOSPHATE GLYCOSYLTRANSFERASE"/>
    <property type="match status" value="1"/>
</dbReference>
<accession>A0A4Q8LPH4</accession>
<dbReference type="Gene3D" id="3.40.50.2000">
    <property type="entry name" value="Glycogen Phosphorylase B"/>
    <property type="match status" value="2"/>
</dbReference>
<dbReference type="AlphaFoldDB" id="A0A4Q8LPH4"/>